<feature type="transmembrane region" description="Helical" evidence="1">
    <location>
        <begin position="247"/>
        <end position="268"/>
    </location>
</feature>
<evidence type="ECO:0000313" key="2">
    <source>
        <dbReference type="EMBL" id="WEE26314.1"/>
    </source>
</evidence>
<evidence type="ECO:0000313" key="3">
    <source>
        <dbReference type="Proteomes" id="UP001214666"/>
    </source>
</evidence>
<keyword evidence="1" id="KW-0812">Transmembrane</keyword>
<feature type="transmembrane region" description="Helical" evidence="1">
    <location>
        <begin position="61"/>
        <end position="80"/>
    </location>
</feature>
<feature type="transmembrane region" description="Helical" evidence="1">
    <location>
        <begin position="120"/>
        <end position="145"/>
    </location>
</feature>
<feature type="transmembrane region" description="Helical" evidence="1">
    <location>
        <begin position="425"/>
        <end position="445"/>
    </location>
</feature>
<feature type="transmembrane region" description="Helical" evidence="1">
    <location>
        <begin position="192"/>
        <end position="210"/>
    </location>
</feature>
<accession>A0AAX3P6A9</accession>
<evidence type="ECO:0000256" key="1">
    <source>
        <dbReference type="SAM" id="Phobius"/>
    </source>
</evidence>
<organism evidence="2 3">
    <name type="scientific">Aeromonas hydrophila</name>
    <dbReference type="NCBI Taxonomy" id="644"/>
    <lineage>
        <taxon>Bacteria</taxon>
        <taxon>Pseudomonadati</taxon>
        <taxon>Pseudomonadota</taxon>
        <taxon>Gammaproteobacteria</taxon>
        <taxon>Aeromonadales</taxon>
        <taxon>Aeromonadaceae</taxon>
        <taxon>Aeromonas</taxon>
    </lineage>
</organism>
<sequence length="459" mass="50495">MNSALIMQANLLLSLVICGLAQYATGITAFLWLPFLLAITTLLLLPLQTRYGPLRLDYQEKVLLSLYCGLLLLALLGTLLQQGAMVTLIGFKNELALSLLLPCLLLGFCRESQIYRIMRLVDWVFYLQLPVVLFQVLVIVPQRVALHGEFEKWDSVVGTFGGDPMGGGNTGALGFFCLLVMLVKLSEFRHGLLSLRSVVLHILLAFAICVLGEVKFIILLSPLLLAWVWLSPSYVRGMQNYDIKRLLLIVLAMGGLVVIAMLLLSASYSSAFEGAEPQGPLDLFIDSLGYVFDPNHINPETGELGRVTTLFFWASNGDHHGLSNLLFGYGLNTTNHGSTMPGFLNPLFNVLLDSTSLSVLLWEIGLVGAALFIGLVGLLLWCCRPRPLFVRDRLSKADVRLLSYQPAFIAFGIGCLLSLPYSQLLMLIPVLQFIFYFVLGSALVIRSSVRQASCSSEAS</sequence>
<dbReference type="Proteomes" id="UP001214666">
    <property type="component" value="Chromosome"/>
</dbReference>
<dbReference type="EMBL" id="CP118942">
    <property type="protein sequence ID" value="WEE26314.1"/>
    <property type="molecule type" value="Genomic_DNA"/>
</dbReference>
<keyword evidence="1" id="KW-1133">Transmembrane helix</keyword>
<dbReference type="AlphaFoldDB" id="A0AAX3P6A9"/>
<feature type="transmembrane region" description="Helical" evidence="1">
    <location>
        <begin position="216"/>
        <end position="235"/>
    </location>
</feature>
<feature type="transmembrane region" description="Helical" evidence="1">
    <location>
        <begin position="359"/>
        <end position="381"/>
    </location>
</feature>
<feature type="transmembrane region" description="Helical" evidence="1">
    <location>
        <begin position="86"/>
        <end position="108"/>
    </location>
</feature>
<dbReference type="RefSeq" id="WP_232105275.1">
    <property type="nucleotide sequence ID" value="NZ_AP023398.1"/>
</dbReference>
<keyword evidence="1" id="KW-0472">Membrane</keyword>
<feature type="transmembrane region" description="Helical" evidence="1">
    <location>
        <begin position="165"/>
        <end position="185"/>
    </location>
</feature>
<feature type="transmembrane region" description="Helical" evidence="1">
    <location>
        <begin position="31"/>
        <end position="49"/>
    </location>
</feature>
<proteinExistence type="predicted"/>
<protein>
    <submittedName>
        <fullName evidence="2">Capsular biosynthesis protein</fullName>
    </submittedName>
</protein>
<name>A0AAX3P6A9_AERHY</name>
<gene>
    <name evidence="2" type="ORF">PY771_22350</name>
</gene>
<reference evidence="2" key="1">
    <citation type="submission" date="2023-02" db="EMBL/GenBank/DDBJ databases">
        <title>The sequence of Aeromonas hydrophila K533.</title>
        <authorList>
            <person name="Luo X."/>
        </authorList>
    </citation>
    <scope>NUCLEOTIDE SEQUENCE</scope>
    <source>
        <strain evidence="2">K533</strain>
    </source>
</reference>
<feature type="transmembrane region" description="Helical" evidence="1">
    <location>
        <begin position="401"/>
        <end position="419"/>
    </location>
</feature>